<reference evidence="1 2" key="1">
    <citation type="submission" date="2020-02" db="EMBL/GenBank/DDBJ databases">
        <authorList>
            <person name="Ferguson B K."/>
        </authorList>
    </citation>
    <scope>NUCLEOTIDE SEQUENCE [LARGE SCALE GENOMIC DNA]</scope>
</reference>
<organism evidence="1 2">
    <name type="scientific">Nesidiocoris tenuis</name>
    <dbReference type="NCBI Taxonomy" id="355587"/>
    <lineage>
        <taxon>Eukaryota</taxon>
        <taxon>Metazoa</taxon>
        <taxon>Ecdysozoa</taxon>
        <taxon>Arthropoda</taxon>
        <taxon>Hexapoda</taxon>
        <taxon>Insecta</taxon>
        <taxon>Pterygota</taxon>
        <taxon>Neoptera</taxon>
        <taxon>Paraneoptera</taxon>
        <taxon>Hemiptera</taxon>
        <taxon>Heteroptera</taxon>
        <taxon>Panheteroptera</taxon>
        <taxon>Cimicomorpha</taxon>
        <taxon>Miridae</taxon>
        <taxon>Dicyphina</taxon>
        <taxon>Nesidiocoris</taxon>
    </lineage>
</organism>
<keyword evidence="2" id="KW-1185">Reference proteome</keyword>
<accession>A0A6H5HIE0</accession>
<evidence type="ECO:0000313" key="1">
    <source>
        <dbReference type="EMBL" id="CAB0015682.1"/>
    </source>
</evidence>
<proteinExistence type="predicted"/>
<dbReference type="EMBL" id="CADCXU010029345">
    <property type="protein sequence ID" value="CAB0015682.1"/>
    <property type="molecule type" value="Genomic_DNA"/>
</dbReference>
<evidence type="ECO:0000313" key="2">
    <source>
        <dbReference type="Proteomes" id="UP000479000"/>
    </source>
</evidence>
<gene>
    <name evidence="1" type="ORF">NTEN_LOCUS20022</name>
</gene>
<name>A0A6H5HIE0_9HEMI</name>
<protein>
    <submittedName>
        <fullName evidence="1">Uncharacterized protein</fullName>
    </submittedName>
</protein>
<sequence length="93" mass="10358">MSQKLIFLNLHCRKGEEKILVANGKYKKITTYNVMENIAAAALSELSAKAVVRTGVDATTQTVPNTKARKRNKVNIRLVQGVFSINEHRFASI</sequence>
<dbReference type="Proteomes" id="UP000479000">
    <property type="component" value="Unassembled WGS sequence"/>
</dbReference>
<dbReference type="AlphaFoldDB" id="A0A6H5HIE0"/>